<proteinExistence type="predicted"/>
<evidence type="ECO:0000313" key="8">
    <source>
        <dbReference type="Proteomes" id="UP001280581"/>
    </source>
</evidence>
<feature type="transmembrane region" description="Helical" evidence="6">
    <location>
        <begin position="250"/>
        <end position="272"/>
    </location>
</feature>
<feature type="region of interest" description="Disordered" evidence="5">
    <location>
        <begin position="1"/>
        <end position="44"/>
    </location>
</feature>
<keyword evidence="8" id="KW-1185">Reference proteome</keyword>
<feature type="transmembrane region" description="Helical" evidence="6">
    <location>
        <begin position="106"/>
        <end position="125"/>
    </location>
</feature>
<dbReference type="Proteomes" id="UP001280581">
    <property type="component" value="Unassembled WGS sequence"/>
</dbReference>
<gene>
    <name evidence="7" type="ORF">GRF29_1g749285</name>
</gene>
<dbReference type="GO" id="GO:0005886">
    <property type="term" value="C:plasma membrane"/>
    <property type="evidence" value="ECO:0007669"/>
    <property type="project" value="TreeGrafter"/>
</dbReference>
<sequence>MEPSKVESIHGHAEQDKRPDPKPDESEEEPAGPGKEEEAEETSGRMVLSPIKLQILTLADKWAVNSSYLRGPRIIFRAFQGIGGGVMYTMTFVILPEMCTPDQYTLYSTIISCVATMSSLFGPIFGGLISQKTSWRWIFWLNVPTAVLCLPLLYFAIPSHFPFENKSLAPKISRQSLRKLDVLGAILMLGATTLFLTALEESGTSRSWGSPIVYGPLIAGVALYVAFVAWSRYQVSWSTVQEPLVPWHVLTDRFCLGIFAQSFWMATIMFSLTVTLPQRFQVVNQASALAAGYRLLPVTLVEHTNAAPTPFTHTDSAQIRLAPWWEPTS</sequence>
<dbReference type="Pfam" id="PF07690">
    <property type="entry name" value="MFS_1"/>
    <property type="match status" value="1"/>
</dbReference>
<dbReference type="SUPFAM" id="SSF103473">
    <property type="entry name" value="MFS general substrate transporter"/>
    <property type="match status" value="1"/>
</dbReference>
<dbReference type="InterPro" id="IPR036259">
    <property type="entry name" value="MFS_trans_sf"/>
</dbReference>
<evidence type="ECO:0000313" key="7">
    <source>
        <dbReference type="EMBL" id="KAK3216714.1"/>
    </source>
</evidence>
<name>A0AAN6RMZ0_9PLEO</name>
<dbReference type="PANTHER" id="PTHR23501:SF43">
    <property type="entry name" value="MULTIDRUG TRANSPORTER, PUTATIVE (AFU_ORTHOLOGUE AFUA_6G03040)-RELATED"/>
    <property type="match status" value="1"/>
</dbReference>
<evidence type="ECO:0000256" key="1">
    <source>
        <dbReference type="ARBA" id="ARBA00004141"/>
    </source>
</evidence>
<evidence type="ECO:0000256" key="2">
    <source>
        <dbReference type="ARBA" id="ARBA00022692"/>
    </source>
</evidence>
<comment type="subcellular location">
    <subcellularLocation>
        <location evidence="1">Membrane</location>
        <topology evidence="1">Multi-pass membrane protein</topology>
    </subcellularLocation>
</comment>
<evidence type="ECO:0000256" key="3">
    <source>
        <dbReference type="ARBA" id="ARBA00022989"/>
    </source>
</evidence>
<evidence type="ECO:0000256" key="4">
    <source>
        <dbReference type="ARBA" id="ARBA00023136"/>
    </source>
</evidence>
<organism evidence="7 8">
    <name type="scientific">Pseudopithomyces chartarum</name>
    <dbReference type="NCBI Taxonomy" id="1892770"/>
    <lineage>
        <taxon>Eukaryota</taxon>
        <taxon>Fungi</taxon>
        <taxon>Dikarya</taxon>
        <taxon>Ascomycota</taxon>
        <taxon>Pezizomycotina</taxon>
        <taxon>Dothideomycetes</taxon>
        <taxon>Pleosporomycetidae</taxon>
        <taxon>Pleosporales</taxon>
        <taxon>Massarineae</taxon>
        <taxon>Didymosphaeriaceae</taxon>
        <taxon>Pseudopithomyces</taxon>
    </lineage>
</organism>
<feature type="transmembrane region" description="Helical" evidence="6">
    <location>
        <begin position="177"/>
        <end position="199"/>
    </location>
</feature>
<dbReference type="EMBL" id="WVTA01000001">
    <property type="protein sequence ID" value="KAK3216714.1"/>
    <property type="molecule type" value="Genomic_DNA"/>
</dbReference>
<dbReference type="AlphaFoldDB" id="A0AAN6RMZ0"/>
<dbReference type="Gene3D" id="1.20.1250.20">
    <property type="entry name" value="MFS general substrate transporter like domains"/>
    <property type="match status" value="1"/>
</dbReference>
<dbReference type="InterPro" id="IPR011701">
    <property type="entry name" value="MFS"/>
</dbReference>
<evidence type="ECO:0000256" key="6">
    <source>
        <dbReference type="SAM" id="Phobius"/>
    </source>
</evidence>
<keyword evidence="3 6" id="KW-1133">Transmembrane helix</keyword>
<comment type="caution">
    <text evidence="7">The sequence shown here is derived from an EMBL/GenBank/DDBJ whole genome shotgun (WGS) entry which is preliminary data.</text>
</comment>
<feature type="transmembrane region" description="Helical" evidence="6">
    <location>
        <begin position="137"/>
        <end position="157"/>
    </location>
</feature>
<reference evidence="7 8" key="1">
    <citation type="submission" date="2021-02" db="EMBL/GenBank/DDBJ databases">
        <title>Genome assembly of Pseudopithomyces chartarum.</title>
        <authorList>
            <person name="Jauregui R."/>
            <person name="Singh J."/>
            <person name="Voisey C."/>
        </authorList>
    </citation>
    <scope>NUCLEOTIDE SEQUENCE [LARGE SCALE GENOMIC DNA]</scope>
    <source>
        <strain evidence="7 8">AGR01</strain>
    </source>
</reference>
<protein>
    <recommendedName>
        <fullName evidence="9">Major facilitator superfamily (MFS) profile domain-containing protein</fullName>
    </recommendedName>
</protein>
<dbReference type="PANTHER" id="PTHR23501">
    <property type="entry name" value="MAJOR FACILITATOR SUPERFAMILY"/>
    <property type="match status" value="1"/>
</dbReference>
<evidence type="ECO:0000256" key="5">
    <source>
        <dbReference type="SAM" id="MobiDB-lite"/>
    </source>
</evidence>
<evidence type="ECO:0008006" key="9">
    <source>
        <dbReference type="Google" id="ProtNLM"/>
    </source>
</evidence>
<keyword evidence="2 6" id="KW-0812">Transmembrane</keyword>
<accession>A0AAN6RMZ0</accession>
<feature type="compositionally biased region" description="Basic and acidic residues" evidence="5">
    <location>
        <begin position="1"/>
        <end position="24"/>
    </location>
</feature>
<feature type="transmembrane region" description="Helical" evidence="6">
    <location>
        <begin position="74"/>
        <end position="94"/>
    </location>
</feature>
<dbReference type="GO" id="GO:0022857">
    <property type="term" value="F:transmembrane transporter activity"/>
    <property type="evidence" value="ECO:0007669"/>
    <property type="project" value="InterPro"/>
</dbReference>
<keyword evidence="4 6" id="KW-0472">Membrane</keyword>
<feature type="transmembrane region" description="Helical" evidence="6">
    <location>
        <begin position="211"/>
        <end position="230"/>
    </location>
</feature>